<evidence type="ECO:0000256" key="9">
    <source>
        <dbReference type="ARBA" id="ARBA00045224"/>
    </source>
</evidence>
<dbReference type="InterPro" id="IPR000435">
    <property type="entry name" value="Tektins"/>
</dbReference>
<evidence type="ECO:0000256" key="10">
    <source>
        <dbReference type="RuleBase" id="RU367040"/>
    </source>
</evidence>
<comment type="subcellular location">
    <subcellularLocation>
        <location evidence="10">Cytoplasm</location>
        <location evidence="10">Cytoskeleton</location>
        <location evidence="10">Cilium axoneme</location>
    </subcellularLocation>
    <subcellularLocation>
        <location evidence="1">Cytoplasm</location>
        <location evidence="1">Cytoskeleton</location>
        <location evidence="1">Flagellum axoneme</location>
    </subcellularLocation>
</comment>
<comment type="caution">
    <text evidence="11">The sequence shown here is derived from an EMBL/GenBank/DDBJ whole genome shotgun (WGS) entry which is preliminary data.</text>
</comment>
<dbReference type="GO" id="GO:0015630">
    <property type="term" value="C:microtubule cytoskeleton"/>
    <property type="evidence" value="ECO:0007669"/>
    <property type="project" value="UniProtKB-UniRule"/>
</dbReference>
<dbReference type="GO" id="GO:0005634">
    <property type="term" value="C:nucleus"/>
    <property type="evidence" value="ECO:0007669"/>
    <property type="project" value="TreeGrafter"/>
</dbReference>
<evidence type="ECO:0000313" key="12">
    <source>
        <dbReference type="Proteomes" id="UP000600918"/>
    </source>
</evidence>
<organism evidence="11 12">
    <name type="scientific">Vespula pensylvanica</name>
    <name type="common">Western yellow jacket</name>
    <name type="synonym">Wasp</name>
    <dbReference type="NCBI Taxonomy" id="30213"/>
    <lineage>
        <taxon>Eukaryota</taxon>
        <taxon>Metazoa</taxon>
        <taxon>Ecdysozoa</taxon>
        <taxon>Arthropoda</taxon>
        <taxon>Hexapoda</taxon>
        <taxon>Insecta</taxon>
        <taxon>Pterygota</taxon>
        <taxon>Neoptera</taxon>
        <taxon>Endopterygota</taxon>
        <taxon>Hymenoptera</taxon>
        <taxon>Apocrita</taxon>
        <taxon>Aculeata</taxon>
        <taxon>Vespoidea</taxon>
        <taxon>Vespidae</taxon>
        <taxon>Vespinae</taxon>
        <taxon>Vespula</taxon>
    </lineage>
</organism>
<comment type="function">
    <text evidence="9">Microtubule inner protein (MIP) part of the dynein-decorated doublet microtubules (DMTs) in cilia and flagellar axoneme. Forms filamentous polymers in the walls of ciliary and flagellar microtubules.</text>
</comment>
<keyword evidence="3" id="KW-0963">Cytoplasm</keyword>
<comment type="similarity">
    <text evidence="2 10">Belongs to the tektin family.</text>
</comment>
<dbReference type="Pfam" id="PF03148">
    <property type="entry name" value="Tektin"/>
    <property type="match status" value="1"/>
</dbReference>
<dbReference type="GO" id="GO:0005930">
    <property type="term" value="C:axoneme"/>
    <property type="evidence" value="ECO:0007669"/>
    <property type="project" value="UniProtKB-SubCell"/>
</dbReference>
<keyword evidence="12" id="KW-1185">Reference proteome</keyword>
<evidence type="ECO:0000256" key="8">
    <source>
        <dbReference type="ARBA" id="ARBA00023273"/>
    </source>
</evidence>
<dbReference type="GO" id="GO:0060294">
    <property type="term" value="P:cilium movement involved in cell motility"/>
    <property type="evidence" value="ECO:0007669"/>
    <property type="project" value="UniProtKB-UniRule"/>
</dbReference>
<sequence length="439" mass="50996">MAKIKSLTDQASIVVPPPPSRFTLNEWHLNNCFRYRCCIAQQELADSLLSESQRVCELTAETAKSNKEETDHRLKEKLEDIDFRKKELLRIRKEVLLEVDALSIYKERIMDALSSVKRNALIISEKCLVAREHRLGIDLVHDQVEVELLKECDVIKGAEILLTRILEQTQEQIRRLKATLYYMDHDLEDKENNLRIDKHNLTLKETSLNLSLYHGTARLDPSVITLNEWEMQTNKNIIAASKEMNSARPMRVYIDTMIKQTIDDLNSQKNATDEAFRKRIEETKEVKTKLEVQHSEIMRQASEMTRNITQIEKSIAEKEAYMALAHTRLGNRCQRPGLELTKDLVETFLVKEVYDLREIVKELQQKLFELQASLRYLLKTQIQLEEDINIKTNTLKIDEVDFGNTYFMERLPAAFLLVGMLAITMDVCELSALQSLRSV</sequence>
<dbReference type="AlphaFoldDB" id="A0A834P648"/>
<name>A0A834P648_VESPE</name>
<dbReference type="EMBL" id="JACSDY010000004">
    <property type="protein sequence ID" value="KAF7429803.1"/>
    <property type="molecule type" value="Genomic_DNA"/>
</dbReference>
<evidence type="ECO:0000256" key="4">
    <source>
        <dbReference type="ARBA" id="ARBA00022846"/>
    </source>
</evidence>
<dbReference type="PANTHER" id="PTHR19960">
    <property type="entry name" value="TEKTIN"/>
    <property type="match status" value="1"/>
</dbReference>
<evidence type="ECO:0000256" key="6">
    <source>
        <dbReference type="ARBA" id="ARBA00023069"/>
    </source>
</evidence>
<keyword evidence="8 10" id="KW-0966">Cell projection</keyword>
<dbReference type="GO" id="GO:0060271">
    <property type="term" value="P:cilium assembly"/>
    <property type="evidence" value="ECO:0007669"/>
    <property type="project" value="UniProtKB-UniRule"/>
</dbReference>
<evidence type="ECO:0000256" key="3">
    <source>
        <dbReference type="ARBA" id="ARBA00022490"/>
    </source>
</evidence>
<evidence type="ECO:0000256" key="7">
    <source>
        <dbReference type="ARBA" id="ARBA00023212"/>
    </source>
</evidence>
<keyword evidence="6 10" id="KW-0969">Cilium</keyword>
<keyword evidence="4 10" id="KW-0282">Flagellum</keyword>
<dbReference type="Proteomes" id="UP000600918">
    <property type="component" value="Unassembled WGS sequence"/>
</dbReference>
<keyword evidence="5" id="KW-0175">Coiled coil</keyword>
<evidence type="ECO:0000256" key="1">
    <source>
        <dbReference type="ARBA" id="ARBA00004611"/>
    </source>
</evidence>
<evidence type="ECO:0000256" key="5">
    <source>
        <dbReference type="ARBA" id="ARBA00023054"/>
    </source>
</evidence>
<evidence type="ECO:0000256" key="2">
    <source>
        <dbReference type="ARBA" id="ARBA00007209"/>
    </source>
</evidence>
<dbReference type="InterPro" id="IPR048256">
    <property type="entry name" value="Tektin-like"/>
</dbReference>
<keyword evidence="7" id="KW-0206">Cytoskeleton</keyword>
<reference evidence="11" key="1">
    <citation type="journal article" date="2020" name="G3 (Bethesda)">
        <title>High-Quality Assemblies for Three Invasive Social Wasps from the &lt;i&gt;Vespula&lt;/i&gt; Genus.</title>
        <authorList>
            <person name="Harrop T.W.R."/>
            <person name="Guhlin J."/>
            <person name="McLaughlin G.M."/>
            <person name="Permina E."/>
            <person name="Stockwell P."/>
            <person name="Gilligan J."/>
            <person name="Le Lec M.F."/>
            <person name="Gruber M.A.M."/>
            <person name="Quinn O."/>
            <person name="Lovegrove M."/>
            <person name="Duncan E.J."/>
            <person name="Remnant E.J."/>
            <person name="Van Eeckhoven J."/>
            <person name="Graham B."/>
            <person name="Knapp R.A."/>
            <person name="Langford K.W."/>
            <person name="Kronenberg Z."/>
            <person name="Press M.O."/>
            <person name="Eacker S.M."/>
            <person name="Wilson-Rankin E.E."/>
            <person name="Purcell J."/>
            <person name="Lester P.J."/>
            <person name="Dearden P.K."/>
        </authorList>
    </citation>
    <scope>NUCLEOTIDE SEQUENCE</scope>
    <source>
        <strain evidence="11">Volc-1</strain>
    </source>
</reference>
<gene>
    <name evidence="11" type="ORF">H0235_006201</name>
</gene>
<proteinExistence type="inferred from homology"/>
<evidence type="ECO:0000313" key="11">
    <source>
        <dbReference type="EMBL" id="KAF7429803.1"/>
    </source>
</evidence>
<accession>A0A834P648</accession>
<dbReference type="PRINTS" id="PR00511">
    <property type="entry name" value="TEKTIN"/>
</dbReference>
<dbReference type="PANTHER" id="PTHR19960:SF25">
    <property type="entry name" value="TEKTIN-1"/>
    <property type="match status" value="1"/>
</dbReference>
<protein>
    <recommendedName>
        <fullName evidence="10">Tektin</fullName>
    </recommendedName>
</protein>